<keyword evidence="2" id="KW-1185">Reference proteome</keyword>
<reference evidence="3" key="1">
    <citation type="submission" date="2025-08" db="UniProtKB">
        <authorList>
            <consortium name="RefSeq"/>
        </authorList>
    </citation>
    <scope>IDENTIFICATION</scope>
</reference>
<organism evidence="2 3">
    <name type="scientific">Cephus cinctus</name>
    <name type="common">Wheat stem sawfly</name>
    <dbReference type="NCBI Taxonomy" id="211228"/>
    <lineage>
        <taxon>Eukaryota</taxon>
        <taxon>Metazoa</taxon>
        <taxon>Ecdysozoa</taxon>
        <taxon>Arthropoda</taxon>
        <taxon>Hexapoda</taxon>
        <taxon>Insecta</taxon>
        <taxon>Pterygota</taxon>
        <taxon>Neoptera</taxon>
        <taxon>Endopterygota</taxon>
        <taxon>Hymenoptera</taxon>
        <taxon>Cephoidea</taxon>
        <taxon>Cephidae</taxon>
        <taxon>Cephus</taxon>
    </lineage>
</organism>
<sequence length="161" mass="18633">MQHTVGIEVRVTNEIPAPSQDEISRRDVVPPWIATSSPSPSTPVTPTNPHQYLSPHVFQGRNSLCSANDYTLRRRRPMTLRIGPRLSLPNRSTSAPATTTDTEWPALRLINYRTRVQYRNDPTLDHQELNFCNYFNKHLCVTNTWDFYLCLRMRRNADKVP</sequence>
<dbReference type="AlphaFoldDB" id="A0AAJ7RMJ3"/>
<dbReference type="RefSeq" id="XP_024943737.1">
    <property type="nucleotide sequence ID" value="XM_025087969.1"/>
</dbReference>
<name>A0AAJ7RMJ3_CEPCN</name>
<feature type="region of interest" description="Disordered" evidence="1">
    <location>
        <begin position="31"/>
        <end position="51"/>
    </location>
</feature>
<feature type="compositionally biased region" description="Low complexity" evidence="1">
    <location>
        <begin position="35"/>
        <end position="47"/>
    </location>
</feature>
<gene>
    <name evidence="3" type="primary">LOC107270596</name>
</gene>
<evidence type="ECO:0000313" key="3">
    <source>
        <dbReference type="RefSeq" id="XP_024943737.1"/>
    </source>
</evidence>
<dbReference type="Proteomes" id="UP000694920">
    <property type="component" value="Unplaced"/>
</dbReference>
<evidence type="ECO:0000313" key="2">
    <source>
        <dbReference type="Proteomes" id="UP000694920"/>
    </source>
</evidence>
<dbReference type="GeneID" id="107270596"/>
<evidence type="ECO:0000256" key="1">
    <source>
        <dbReference type="SAM" id="MobiDB-lite"/>
    </source>
</evidence>
<protein>
    <submittedName>
        <fullName evidence="3">Uncharacterized protein LOC107270596</fullName>
    </submittedName>
</protein>
<accession>A0AAJ7RMJ3</accession>
<proteinExistence type="predicted"/>
<dbReference type="KEGG" id="ccin:107270596"/>